<keyword evidence="2" id="KW-0732">Signal</keyword>
<keyword evidence="1" id="KW-1133">Transmembrane helix</keyword>
<organism evidence="3">
    <name type="scientific">Coccolithus braarudii</name>
    <dbReference type="NCBI Taxonomy" id="221442"/>
    <lineage>
        <taxon>Eukaryota</taxon>
        <taxon>Haptista</taxon>
        <taxon>Haptophyta</taxon>
        <taxon>Prymnesiophyceae</taxon>
        <taxon>Coccolithales</taxon>
        <taxon>Coccolithaceae</taxon>
        <taxon>Coccolithus</taxon>
    </lineage>
</organism>
<feature type="transmembrane region" description="Helical" evidence="1">
    <location>
        <begin position="95"/>
        <end position="112"/>
    </location>
</feature>
<evidence type="ECO:0000256" key="1">
    <source>
        <dbReference type="SAM" id="Phobius"/>
    </source>
</evidence>
<protein>
    <submittedName>
        <fullName evidence="3">Uncharacterized protein</fullName>
    </submittedName>
</protein>
<feature type="chain" id="PRO_5030856550" evidence="2">
    <location>
        <begin position="21"/>
        <end position="191"/>
    </location>
</feature>
<name>A0A7S0KZW9_9EUKA</name>
<accession>A0A7S0KZW9</accession>
<evidence type="ECO:0000256" key="2">
    <source>
        <dbReference type="SAM" id="SignalP"/>
    </source>
</evidence>
<proteinExistence type="predicted"/>
<reference evidence="3" key="1">
    <citation type="submission" date="2021-01" db="EMBL/GenBank/DDBJ databases">
        <authorList>
            <person name="Corre E."/>
            <person name="Pelletier E."/>
            <person name="Niang G."/>
            <person name="Scheremetjew M."/>
            <person name="Finn R."/>
            <person name="Kale V."/>
            <person name="Holt S."/>
            <person name="Cochrane G."/>
            <person name="Meng A."/>
            <person name="Brown T."/>
            <person name="Cohen L."/>
        </authorList>
    </citation>
    <scope>NUCLEOTIDE SEQUENCE</scope>
    <source>
        <strain evidence="3">PLY182g</strain>
    </source>
</reference>
<evidence type="ECO:0000313" key="3">
    <source>
        <dbReference type="EMBL" id="CAD8597987.1"/>
    </source>
</evidence>
<gene>
    <name evidence="3" type="ORF">CPEL01642_LOCUS1317</name>
</gene>
<keyword evidence="1" id="KW-0472">Membrane</keyword>
<dbReference type="EMBL" id="HBEY01002729">
    <property type="protein sequence ID" value="CAD8597987.1"/>
    <property type="molecule type" value="Transcribed_RNA"/>
</dbReference>
<feature type="signal peptide" evidence="2">
    <location>
        <begin position="1"/>
        <end position="20"/>
    </location>
</feature>
<sequence>MKVWMVSLLLIFVSLQTAWTWTGGGSPPLPCGRSSGVVYMRKYATLQPLRLRPLVLLSAQESKETNESSDQTAAEAKRDLRAQLQSKQHVIEKRGRAVLGMVFALIIWFFTLPPDIRRARVCLGDKVGADKWSTLFACTPPAAMFERIGEHYRTCGDLGACVHLDLSIDPTSRAIFADAIDTLMSNGFPHL</sequence>
<keyword evidence="1" id="KW-0812">Transmembrane</keyword>
<dbReference type="AlphaFoldDB" id="A0A7S0KZW9"/>